<evidence type="ECO:0000259" key="11">
    <source>
        <dbReference type="Pfam" id="PF03007"/>
    </source>
</evidence>
<keyword evidence="5" id="KW-0444">Lipid biosynthesis</keyword>
<evidence type="ECO:0000259" key="12">
    <source>
        <dbReference type="Pfam" id="PF06974"/>
    </source>
</evidence>
<dbReference type="Pfam" id="PF06974">
    <property type="entry name" value="WS_DGAT_C"/>
    <property type="match status" value="1"/>
</dbReference>
<keyword evidence="9" id="KW-0012">Acyltransferase</keyword>
<accession>A0ABW2RTV2</accession>
<comment type="pathway">
    <text evidence="2">Lipid metabolism.</text>
</comment>
<dbReference type="InterPro" id="IPR009721">
    <property type="entry name" value="O-acyltransferase_WSD1_C"/>
</dbReference>
<comment type="pathway">
    <text evidence="1">Glycerolipid metabolism; triacylglycerol biosynthesis.</text>
</comment>
<dbReference type="Proteomes" id="UP001596484">
    <property type="component" value="Unassembled WGS sequence"/>
</dbReference>
<dbReference type="PANTHER" id="PTHR31650">
    <property type="entry name" value="O-ACYLTRANSFERASE (WSD1-LIKE) FAMILY PROTEIN"/>
    <property type="match status" value="1"/>
</dbReference>
<dbReference type="Pfam" id="PF03007">
    <property type="entry name" value="WS_DGAT_cat"/>
    <property type="match status" value="1"/>
</dbReference>
<evidence type="ECO:0000256" key="1">
    <source>
        <dbReference type="ARBA" id="ARBA00004771"/>
    </source>
</evidence>
<evidence type="ECO:0000256" key="8">
    <source>
        <dbReference type="ARBA" id="ARBA00023098"/>
    </source>
</evidence>
<proteinExistence type="inferred from homology"/>
<comment type="catalytic activity">
    <reaction evidence="10">
        <text>an acyl-CoA + a 1,2-diacyl-sn-glycerol = a triacyl-sn-glycerol + CoA</text>
        <dbReference type="Rhea" id="RHEA:10868"/>
        <dbReference type="ChEBI" id="CHEBI:17815"/>
        <dbReference type="ChEBI" id="CHEBI:57287"/>
        <dbReference type="ChEBI" id="CHEBI:58342"/>
        <dbReference type="ChEBI" id="CHEBI:64615"/>
        <dbReference type="EC" id="2.3.1.20"/>
    </reaction>
</comment>
<comment type="similarity">
    <text evidence="3">Belongs to the long-chain O-acyltransferase family.</text>
</comment>
<evidence type="ECO:0000313" key="14">
    <source>
        <dbReference type="Proteomes" id="UP001596484"/>
    </source>
</evidence>
<keyword evidence="7" id="KW-0319">Glycerol metabolism</keyword>
<keyword evidence="8" id="KW-0443">Lipid metabolism</keyword>
<feature type="domain" description="O-acyltransferase WSD1 C-terminal" evidence="12">
    <location>
        <begin position="309"/>
        <end position="462"/>
    </location>
</feature>
<evidence type="ECO:0000256" key="2">
    <source>
        <dbReference type="ARBA" id="ARBA00005189"/>
    </source>
</evidence>
<dbReference type="EC" id="2.3.1.20" evidence="4"/>
<dbReference type="InterPro" id="IPR045034">
    <property type="entry name" value="O-acyltransferase_WSD1-like"/>
</dbReference>
<organism evidence="13 14">
    <name type="scientific">Rhodococcus daqingensis</name>
    <dbReference type="NCBI Taxonomy" id="2479363"/>
    <lineage>
        <taxon>Bacteria</taxon>
        <taxon>Bacillati</taxon>
        <taxon>Actinomycetota</taxon>
        <taxon>Actinomycetes</taxon>
        <taxon>Mycobacteriales</taxon>
        <taxon>Nocardiaceae</taxon>
        <taxon>Rhodococcus</taxon>
    </lineage>
</organism>
<evidence type="ECO:0000256" key="4">
    <source>
        <dbReference type="ARBA" id="ARBA00013244"/>
    </source>
</evidence>
<comment type="caution">
    <text evidence="13">The sequence shown here is derived from an EMBL/GenBank/DDBJ whole genome shotgun (WGS) entry which is preliminary data.</text>
</comment>
<gene>
    <name evidence="13" type="ORF">ACFQS9_03620</name>
</gene>
<sequence>MLLQVDPRDAVFLYVERPEAWQTFLSACAFVPDGAQAGPAGRAEIIRWIADRARGIEVLRQRLVRVPFDLDHPYWVEDPDHRVEDHLYFHEGSGWDELREWMAVLVQRPMDRSRPLWELHVVGGVRGIPGVEQPATVVVIKLHHSMADGELSTIISRALFGAGELPDVRHDVPAVPRPMPTPVGLFLTGVRACPRKVGELVGGLREFRATRRRLLAERDQGTHTLPVATRPRTVLNGPLGPDRVFDAAFLPLDDVLAVKAALGDITVNDIVLAVVAGAQRAYLGALPEGSLAAAVPMSIRRTCPSESRNQFLTMAVDLHTGTKDPIERVRAIRRSALEERDRLSNPAEADAAHCDVVGVIPGWAIRAALRLGYGRPKRGSETVHLVNTLVTSVRYGAVDLRLCDATAVAGFGLAPLVGWGGVAHAVGSVGGSLTINVTADPLQLNDIHRYTQLLGESFEELKAAVHFVFDAVDAGAVCSGGGVARAEGLALM</sequence>
<dbReference type="EMBL" id="JBHTCS010000004">
    <property type="protein sequence ID" value="MFC7446974.1"/>
    <property type="molecule type" value="Genomic_DNA"/>
</dbReference>
<dbReference type="PANTHER" id="PTHR31650:SF1">
    <property type="entry name" value="WAX ESTER SYNTHASE_DIACYLGLYCEROL ACYLTRANSFERASE 4-RELATED"/>
    <property type="match status" value="1"/>
</dbReference>
<protein>
    <recommendedName>
        <fullName evidence="4">diacylglycerol O-acyltransferase</fullName>
        <ecNumber evidence="4">2.3.1.20</ecNumber>
    </recommendedName>
</protein>
<evidence type="ECO:0000256" key="6">
    <source>
        <dbReference type="ARBA" id="ARBA00022679"/>
    </source>
</evidence>
<dbReference type="RefSeq" id="WP_378401675.1">
    <property type="nucleotide sequence ID" value="NZ_JBHTCS010000004.1"/>
</dbReference>
<dbReference type="SUPFAM" id="SSF52777">
    <property type="entry name" value="CoA-dependent acyltransferases"/>
    <property type="match status" value="1"/>
</dbReference>
<reference evidence="14" key="1">
    <citation type="journal article" date="2019" name="Int. J. Syst. Evol. Microbiol.">
        <title>The Global Catalogue of Microorganisms (GCM) 10K type strain sequencing project: providing services to taxonomists for standard genome sequencing and annotation.</title>
        <authorList>
            <consortium name="The Broad Institute Genomics Platform"/>
            <consortium name="The Broad Institute Genome Sequencing Center for Infectious Disease"/>
            <person name="Wu L."/>
            <person name="Ma J."/>
        </authorList>
    </citation>
    <scope>NUCLEOTIDE SEQUENCE [LARGE SCALE GENOMIC DNA]</scope>
    <source>
        <strain evidence="14">ICMP 19430</strain>
    </source>
</reference>
<evidence type="ECO:0000256" key="9">
    <source>
        <dbReference type="ARBA" id="ARBA00023315"/>
    </source>
</evidence>
<evidence type="ECO:0000256" key="3">
    <source>
        <dbReference type="ARBA" id="ARBA00009587"/>
    </source>
</evidence>
<keyword evidence="14" id="KW-1185">Reference proteome</keyword>
<evidence type="ECO:0000256" key="5">
    <source>
        <dbReference type="ARBA" id="ARBA00022516"/>
    </source>
</evidence>
<name>A0ABW2RTV2_9NOCA</name>
<evidence type="ECO:0000313" key="13">
    <source>
        <dbReference type="EMBL" id="MFC7446974.1"/>
    </source>
</evidence>
<evidence type="ECO:0000256" key="10">
    <source>
        <dbReference type="ARBA" id="ARBA00048109"/>
    </source>
</evidence>
<keyword evidence="6" id="KW-0808">Transferase</keyword>
<feature type="domain" description="O-acyltransferase WSD1-like N-terminal" evidence="11">
    <location>
        <begin position="7"/>
        <end position="271"/>
    </location>
</feature>
<evidence type="ECO:0000256" key="7">
    <source>
        <dbReference type="ARBA" id="ARBA00022798"/>
    </source>
</evidence>
<dbReference type="InterPro" id="IPR004255">
    <property type="entry name" value="O-acyltransferase_WSD1_N"/>
</dbReference>